<name>A0A9R0ZCH5_TRITD</name>
<dbReference type="Proteomes" id="UP000324705">
    <property type="component" value="Chromosome 7A"/>
</dbReference>
<dbReference type="Gramene" id="TRITD7Av1G095600.1">
    <property type="protein sequence ID" value="TRITD7Av1G095600.1"/>
    <property type="gene ID" value="TRITD7Av1G095600"/>
</dbReference>
<organism evidence="1 2">
    <name type="scientific">Triticum turgidum subsp. durum</name>
    <name type="common">Durum wheat</name>
    <name type="synonym">Triticum durum</name>
    <dbReference type="NCBI Taxonomy" id="4567"/>
    <lineage>
        <taxon>Eukaryota</taxon>
        <taxon>Viridiplantae</taxon>
        <taxon>Streptophyta</taxon>
        <taxon>Embryophyta</taxon>
        <taxon>Tracheophyta</taxon>
        <taxon>Spermatophyta</taxon>
        <taxon>Magnoliopsida</taxon>
        <taxon>Liliopsida</taxon>
        <taxon>Poales</taxon>
        <taxon>Poaceae</taxon>
        <taxon>BOP clade</taxon>
        <taxon>Pooideae</taxon>
        <taxon>Triticodae</taxon>
        <taxon>Triticeae</taxon>
        <taxon>Triticinae</taxon>
        <taxon>Triticum</taxon>
    </lineage>
</organism>
<reference evidence="1 2" key="1">
    <citation type="submission" date="2017-09" db="EMBL/GenBank/DDBJ databases">
        <authorList>
            <consortium name="International Durum Wheat Genome Sequencing Consortium (IDWGSC)"/>
            <person name="Milanesi L."/>
        </authorList>
    </citation>
    <scope>NUCLEOTIDE SEQUENCE [LARGE SCALE GENOMIC DNA]</scope>
    <source>
        <strain evidence="2">cv. Svevo</strain>
    </source>
</reference>
<dbReference type="InterPro" id="IPR042162">
    <property type="entry name" value="AtJ13"/>
</dbReference>
<proteinExistence type="predicted"/>
<dbReference type="PANTHER" id="PTHR44914">
    <property type="entry name" value="CHAPERONE PROTEIN DNAJ 13"/>
    <property type="match status" value="1"/>
</dbReference>
<gene>
    <name evidence="1" type="ORF">TRITD_7Av1G095600</name>
</gene>
<accession>A0A9R0ZCH5</accession>
<evidence type="ECO:0000313" key="1">
    <source>
        <dbReference type="EMBL" id="VAI74100.1"/>
    </source>
</evidence>
<dbReference type="EMBL" id="LT934123">
    <property type="protein sequence ID" value="VAI74100.1"/>
    <property type="molecule type" value="Genomic_DNA"/>
</dbReference>
<dbReference type="AlphaFoldDB" id="A0A9R0ZCH5"/>
<sequence length="122" mass="14073">MYPWFSCVMIYLSYSQHIFSLGRLAACIHNRYASMVKLLYKYRVKHCPDIHPILCFSSKSHGHVAGRVGSTALDFEIGEGRWITEFSTVRMLYNIGIQTRMMSNTRPHGRADDQPPGKWTCE</sequence>
<evidence type="ECO:0000313" key="2">
    <source>
        <dbReference type="Proteomes" id="UP000324705"/>
    </source>
</evidence>
<keyword evidence="2" id="KW-1185">Reference proteome</keyword>
<dbReference type="PANTHER" id="PTHR44914:SF1">
    <property type="entry name" value="CHAPERONE PROTEIN DNAJ 13"/>
    <property type="match status" value="1"/>
</dbReference>
<protein>
    <submittedName>
        <fullName evidence="1">Uncharacterized protein</fullName>
    </submittedName>
</protein>